<proteinExistence type="predicted"/>
<organism evidence="2 3">
    <name type="scientific">Pelagibacter phage HTVC041P</name>
    <dbReference type="NCBI Taxonomy" id="3072833"/>
    <lineage>
        <taxon>Viruses</taxon>
        <taxon>Duplodnaviria</taxon>
        <taxon>Heunggongvirae</taxon>
        <taxon>Uroviricota</taxon>
        <taxon>Caudoviricetes</taxon>
        <taxon>Autographivirales</taxon>
        <taxon>Autographivirales incertae sedis</taxon>
        <taxon>Aequorvirus</taxon>
        <taxon>Aequorvirus HTVC041P</taxon>
    </lineage>
</organism>
<feature type="compositionally biased region" description="Polar residues" evidence="1">
    <location>
        <begin position="38"/>
        <end position="52"/>
    </location>
</feature>
<accession>A0AAX4G2P7</accession>
<keyword evidence="3" id="KW-1185">Reference proteome</keyword>
<name>A0AAX4G2P7_9CAUD</name>
<evidence type="ECO:0000313" key="3">
    <source>
        <dbReference type="Proteomes" id="UP001301519"/>
    </source>
</evidence>
<gene>
    <name evidence="2" type="ORF">HTVC041P_gp21</name>
</gene>
<feature type="compositionally biased region" description="Polar residues" evidence="1">
    <location>
        <begin position="69"/>
        <end position="79"/>
    </location>
</feature>
<evidence type="ECO:0000256" key="1">
    <source>
        <dbReference type="SAM" id="MobiDB-lite"/>
    </source>
</evidence>
<evidence type="ECO:0000313" key="2">
    <source>
        <dbReference type="EMBL" id="WOZ55755.1"/>
    </source>
</evidence>
<dbReference type="Proteomes" id="UP001301519">
    <property type="component" value="Segment"/>
</dbReference>
<reference evidence="2 3" key="1">
    <citation type="submission" date="2023-08" db="EMBL/GenBank/DDBJ databases">
        <authorList>
            <person name="Du S."/>
            <person name="Wu Z."/>
            <person name="Wu Y."/>
            <person name="Yang M."/>
            <person name="Shao J."/>
            <person name="Liu H."/>
            <person name="Zhao Y."/>
            <person name="Zhang Z."/>
        </authorList>
    </citation>
    <scope>NUCLEOTIDE SEQUENCE [LARGE SCALE GENOMIC DNA]</scope>
</reference>
<feature type="region of interest" description="Disordered" evidence="1">
    <location>
        <begin position="1"/>
        <end position="79"/>
    </location>
</feature>
<protein>
    <submittedName>
        <fullName evidence="2">Uncharacterized protein</fullName>
    </submittedName>
</protein>
<dbReference type="EMBL" id="OR420753">
    <property type="protein sequence ID" value="WOZ55755.1"/>
    <property type="molecule type" value="Genomic_DNA"/>
</dbReference>
<sequence>MCAGPFKPKTPEIIVPEPIPETPPTVSNATTRRDAPKQATSTSQVSNATSTAMKKRRGRGSLRIPLSGLSRSGINFPTS</sequence>